<dbReference type="EMBL" id="JWZT01003113">
    <property type="protein sequence ID" value="KII67747.1"/>
    <property type="molecule type" value="Genomic_DNA"/>
</dbReference>
<reference evidence="1 2" key="1">
    <citation type="journal article" date="2014" name="Genome Biol. Evol.">
        <title>The genome of the myxosporean Thelohanellus kitauei shows adaptations to nutrient acquisition within its fish host.</title>
        <authorList>
            <person name="Yang Y."/>
            <person name="Xiong J."/>
            <person name="Zhou Z."/>
            <person name="Huo F."/>
            <person name="Miao W."/>
            <person name="Ran C."/>
            <person name="Liu Y."/>
            <person name="Zhang J."/>
            <person name="Feng J."/>
            <person name="Wang M."/>
            <person name="Wang M."/>
            <person name="Wang L."/>
            <person name="Yao B."/>
        </authorList>
    </citation>
    <scope>NUCLEOTIDE SEQUENCE [LARGE SCALE GENOMIC DNA]</scope>
    <source>
        <strain evidence="1">Wuqing</strain>
    </source>
</reference>
<dbReference type="Proteomes" id="UP000031668">
    <property type="component" value="Unassembled WGS sequence"/>
</dbReference>
<gene>
    <name evidence="1" type="ORF">RF11_16429</name>
</gene>
<accession>A0A0C2N1I0</accession>
<evidence type="ECO:0000313" key="1">
    <source>
        <dbReference type="EMBL" id="KII67747.1"/>
    </source>
</evidence>
<name>A0A0C2N1I0_THEKT</name>
<dbReference type="AlphaFoldDB" id="A0A0C2N1I0"/>
<sequence length="121" mass="14039">MLTERKTTEKRDQMAKIACQYSFPALKGAQELLLSLCVNLRTSSKTRCTDIGYIWNHNTSYDANDRRKRENTADNDQSCQYMKMVNLWAEIGSKNLTKWCDDCTPCRSKLELMNEGTKKKD</sequence>
<protein>
    <submittedName>
        <fullName evidence="1">Uncharacterized protein</fullName>
    </submittedName>
</protein>
<evidence type="ECO:0000313" key="2">
    <source>
        <dbReference type="Proteomes" id="UP000031668"/>
    </source>
</evidence>
<organism evidence="1 2">
    <name type="scientific">Thelohanellus kitauei</name>
    <name type="common">Myxosporean</name>
    <dbReference type="NCBI Taxonomy" id="669202"/>
    <lineage>
        <taxon>Eukaryota</taxon>
        <taxon>Metazoa</taxon>
        <taxon>Cnidaria</taxon>
        <taxon>Myxozoa</taxon>
        <taxon>Myxosporea</taxon>
        <taxon>Bivalvulida</taxon>
        <taxon>Platysporina</taxon>
        <taxon>Myxobolidae</taxon>
        <taxon>Thelohanellus</taxon>
    </lineage>
</organism>
<keyword evidence="2" id="KW-1185">Reference proteome</keyword>
<comment type="caution">
    <text evidence="1">The sequence shown here is derived from an EMBL/GenBank/DDBJ whole genome shotgun (WGS) entry which is preliminary data.</text>
</comment>
<proteinExistence type="predicted"/>